<organism evidence="2 3">
    <name type="scientific">Marinomonas piezotolerans</name>
    <dbReference type="NCBI Taxonomy" id="2213058"/>
    <lineage>
        <taxon>Bacteria</taxon>
        <taxon>Pseudomonadati</taxon>
        <taxon>Pseudomonadota</taxon>
        <taxon>Gammaproteobacteria</taxon>
        <taxon>Oceanospirillales</taxon>
        <taxon>Oceanospirillaceae</taxon>
        <taxon>Marinomonas</taxon>
    </lineage>
</organism>
<accession>A0A370UE99</accession>
<dbReference type="Pfam" id="PF00027">
    <property type="entry name" value="cNMP_binding"/>
    <property type="match status" value="1"/>
</dbReference>
<evidence type="ECO:0000313" key="2">
    <source>
        <dbReference type="EMBL" id="RDL46071.1"/>
    </source>
</evidence>
<dbReference type="Gene3D" id="2.60.120.10">
    <property type="entry name" value="Jelly Rolls"/>
    <property type="match status" value="1"/>
</dbReference>
<comment type="caution">
    <text evidence="2">The sequence shown here is derived from an EMBL/GenBank/DDBJ whole genome shotgun (WGS) entry which is preliminary data.</text>
</comment>
<keyword evidence="3" id="KW-1185">Reference proteome</keyword>
<dbReference type="Proteomes" id="UP000254326">
    <property type="component" value="Unassembled WGS sequence"/>
</dbReference>
<feature type="domain" description="Cyclic nucleotide-binding" evidence="1">
    <location>
        <begin position="23"/>
        <end position="124"/>
    </location>
</feature>
<protein>
    <submittedName>
        <fullName evidence="2">Cyclic nucleotide-binding domain-containing protein</fullName>
    </submittedName>
</protein>
<name>A0A370UE99_9GAMM</name>
<gene>
    <name evidence="2" type="ORF">DN730_03255</name>
</gene>
<dbReference type="SUPFAM" id="SSF51206">
    <property type="entry name" value="cAMP-binding domain-like"/>
    <property type="match status" value="1"/>
</dbReference>
<dbReference type="OrthoDB" id="5740565at2"/>
<dbReference type="InterPro" id="IPR000595">
    <property type="entry name" value="cNMP-bd_dom"/>
</dbReference>
<dbReference type="RefSeq" id="WP_115466657.1">
    <property type="nucleotide sequence ID" value="NZ_QKRA01000001.1"/>
</dbReference>
<reference evidence="2 3" key="1">
    <citation type="submission" date="2018-06" db="EMBL/GenBank/DDBJ databases">
        <title>Marinomonas sp. YLB-05 draft genome sequence.</title>
        <authorList>
            <person name="Yu L."/>
            <person name="Tang X."/>
        </authorList>
    </citation>
    <scope>NUCLEOTIDE SEQUENCE [LARGE SCALE GENOMIC DNA]</scope>
    <source>
        <strain evidence="2 3">YLB-05</strain>
    </source>
</reference>
<evidence type="ECO:0000259" key="1">
    <source>
        <dbReference type="PROSITE" id="PS50042"/>
    </source>
</evidence>
<dbReference type="AlphaFoldDB" id="A0A370UE99"/>
<dbReference type="InterPro" id="IPR014710">
    <property type="entry name" value="RmlC-like_jellyroll"/>
</dbReference>
<dbReference type="InterPro" id="IPR018490">
    <property type="entry name" value="cNMP-bd_dom_sf"/>
</dbReference>
<sequence>MNTVNISHCPYNLETDMLKTGSIFGALSSSAIEFLLKEGELIHFDADEKIFSDNDKGDSFYVVIEGEASYFKEYAAHSNLIRRVKFGEALGYVTMISLGPRQGYAVACTDALLLKIDCHVFGRLHEHYAFDFGILILNLSRDMARNITKLSDTLTQANVDVNLTS</sequence>
<dbReference type="SMART" id="SM00100">
    <property type="entry name" value="cNMP"/>
    <property type="match status" value="1"/>
</dbReference>
<dbReference type="PROSITE" id="PS50042">
    <property type="entry name" value="CNMP_BINDING_3"/>
    <property type="match status" value="1"/>
</dbReference>
<proteinExistence type="predicted"/>
<dbReference type="EMBL" id="QKRA01000001">
    <property type="protein sequence ID" value="RDL46071.1"/>
    <property type="molecule type" value="Genomic_DNA"/>
</dbReference>
<evidence type="ECO:0000313" key="3">
    <source>
        <dbReference type="Proteomes" id="UP000254326"/>
    </source>
</evidence>
<dbReference type="CDD" id="cd00038">
    <property type="entry name" value="CAP_ED"/>
    <property type="match status" value="1"/>
</dbReference>